<protein>
    <submittedName>
        <fullName evidence="1">Uncharacterized protein</fullName>
    </submittedName>
</protein>
<evidence type="ECO:0000313" key="2">
    <source>
        <dbReference type="Proteomes" id="UP000182737"/>
    </source>
</evidence>
<reference evidence="2" key="1">
    <citation type="submission" date="2016-10" db="EMBL/GenBank/DDBJ databases">
        <authorList>
            <person name="Varghese N."/>
            <person name="Submissions S."/>
        </authorList>
    </citation>
    <scope>NUCLEOTIDE SEQUENCE [LARGE SCALE GENOMIC DNA]</scope>
    <source>
        <strain evidence="2">XBD1002</strain>
    </source>
</reference>
<dbReference type="AlphaFoldDB" id="A0A1I3K3C6"/>
<dbReference type="OrthoDB" id="9803432at2"/>
<gene>
    <name evidence="1" type="ORF">SAMN04487775_10434</name>
</gene>
<dbReference type="Proteomes" id="UP000182737">
    <property type="component" value="Unassembled WGS sequence"/>
</dbReference>
<dbReference type="EMBL" id="FORI01000004">
    <property type="protein sequence ID" value="SFI66705.1"/>
    <property type="molecule type" value="Genomic_DNA"/>
</dbReference>
<keyword evidence="2" id="KW-1185">Reference proteome</keyword>
<accession>A0A1I3K3C6</accession>
<organism evidence="1 2">
    <name type="scientific">Treponema bryantii</name>
    <dbReference type="NCBI Taxonomy" id="163"/>
    <lineage>
        <taxon>Bacteria</taxon>
        <taxon>Pseudomonadati</taxon>
        <taxon>Spirochaetota</taxon>
        <taxon>Spirochaetia</taxon>
        <taxon>Spirochaetales</taxon>
        <taxon>Treponemataceae</taxon>
        <taxon>Treponema</taxon>
    </lineage>
</organism>
<sequence>MEELSPNLITHLIEKRLTELQKLLDSKKKSYEKSPQGRIRISQNGGHPEFYLITERGSLRGKYLPHSKETLARQLAQKDYDARLIKQLQKEISALQNYLKQTDNGRAIPELYENLCPARRDLITPATLTNEEYAAHWQEISWTGRPFAPDAPYICTAHGERVRSKSEVIIADTLFRYNIPYRYEFPITLKRINPDDIRGNFGSSITLYPDFLCLNTRTRTEFFWEHFGLMDSNEYSNNAAGKLRLYTENGILAGRNLIITMETQTEPPSIKSLEKLIEEFLL</sequence>
<proteinExistence type="predicted"/>
<name>A0A1I3K3C6_9SPIR</name>
<dbReference type="RefSeq" id="WP_074931153.1">
    <property type="nucleotide sequence ID" value="NZ_FORI01000004.1"/>
</dbReference>
<evidence type="ECO:0000313" key="1">
    <source>
        <dbReference type="EMBL" id="SFI66705.1"/>
    </source>
</evidence>